<sequence>MQCNAPATSSVSSVSSACSPVASRSTPASMLAQTLDTLRMRPAHRDLPALDDASPHGLGDVADDRHPTDCRTASPKTHEIALEMRAAGAQRNHGRGMREVQCGRALATIREGLRFGEFRCAPDAQSVASLLKSLFGRAALTDDDGKCVERLLREFEPKRSDPVPKLDECGLSALCLRHPEVLTRFLKDTWGAIRLGRMPLPFVPAFLLAYERAVANHPDEWAVVHHAREGAAVTPYEDLVGECYKQLWMCEAERASCEARGRPLKTRVAAYLSVVGRYSGHSRFDYNPSIVTPMDCPGAEQDAWMHDARISNQRLKAIWQCYAVLGKIDKTWVYRPDISTIRLQSLVSFNQRLDCAVKDFGDSAGADVRWAMSLAFLDTAAKDSRCALLANSSVLVTALRVHFWADRTGRAVKSPEALVESAVRWLRVWLNAGISDEAVKPTLAEMDRLDLWTKLNADDCRWRKQTVAMTAPQAIAKRLAEVHGEHAKFERLEQEVRRAFVLQSDAQATSGGALAAGSASEPYPFGGRGCCVIT</sequence>
<accession>A0A5E4T3B5</accession>
<organism evidence="2 3">
    <name type="scientific">Pandoraea terrae</name>
    <dbReference type="NCBI Taxonomy" id="1537710"/>
    <lineage>
        <taxon>Bacteria</taxon>
        <taxon>Pseudomonadati</taxon>
        <taxon>Pseudomonadota</taxon>
        <taxon>Betaproteobacteria</taxon>
        <taxon>Burkholderiales</taxon>
        <taxon>Burkholderiaceae</taxon>
        <taxon>Pandoraea</taxon>
    </lineage>
</organism>
<dbReference type="Proteomes" id="UP000414233">
    <property type="component" value="Unassembled WGS sequence"/>
</dbReference>
<evidence type="ECO:0000256" key="1">
    <source>
        <dbReference type="SAM" id="MobiDB-lite"/>
    </source>
</evidence>
<gene>
    <name evidence="2" type="ORF">PTE30175_01135</name>
</gene>
<protein>
    <submittedName>
        <fullName evidence="2">Uncharacterized protein</fullName>
    </submittedName>
</protein>
<name>A0A5E4T3B5_9BURK</name>
<feature type="region of interest" description="Disordered" evidence="1">
    <location>
        <begin position="47"/>
        <end position="74"/>
    </location>
</feature>
<evidence type="ECO:0000313" key="3">
    <source>
        <dbReference type="Proteomes" id="UP000414233"/>
    </source>
</evidence>
<dbReference type="RefSeq" id="WP_150696097.1">
    <property type="nucleotide sequence ID" value="NZ_CABPRZ010000004.1"/>
</dbReference>
<feature type="region of interest" description="Disordered" evidence="1">
    <location>
        <begin position="1"/>
        <end position="26"/>
    </location>
</feature>
<dbReference type="EMBL" id="CABPRZ010000004">
    <property type="protein sequence ID" value="VVD82636.1"/>
    <property type="molecule type" value="Genomic_DNA"/>
</dbReference>
<evidence type="ECO:0000313" key="2">
    <source>
        <dbReference type="EMBL" id="VVD82636.1"/>
    </source>
</evidence>
<dbReference type="AlphaFoldDB" id="A0A5E4T3B5"/>
<keyword evidence="3" id="KW-1185">Reference proteome</keyword>
<proteinExistence type="predicted"/>
<reference evidence="2 3" key="1">
    <citation type="submission" date="2019-08" db="EMBL/GenBank/DDBJ databases">
        <authorList>
            <person name="Peeters C."/>
        </authorList>
    </citation>
    <scope>NUCLEOTIDE SEQUENCE [LARGE SCALE GENOMIC DNA]</scope>
    <source>
        <strain evidence="2 3">LMG 30175</strain>
    </source>
</reference>